<sequence>MIPDSELRFEYAHAGGPGGQHVNKVATKAILLFDVDASPSLDEYQKARIRDKLATRINKEGILKVSCRRFRSRTMNRDAAVARFHELVEKALTVPKKRRKTRITRSQKAKRLDDKKKRSRLKRDRRATE</sequence>
<dbReference type="NCBIfam" id="NF006718">
    <property type="entry name" value="PRK09256.1"/>
    <property type="match status" value="1"/>
</dbReference>
<keyword evidence="3" id="KW-0378">Hydrolase</keyword>
<dbReference type="InterPro" id="IPR000352">
    <property type="entry name" value="Pep_chain_release_fac_I"/>
</dbReference>
<dbReference type="GO" id="GO:0003747">
    <property type="term" value="F:translation release factor activity"/>
    <property type="evidence" value="ECO:0007669"/>
    <property type="project" value="InterPro"/>
</dbReference>
<evidence type="ECO:0000259" key="2">
    <source>
        <dbReference type="Pfam" id="PF00472"/>
    </source>
</evidence>
<dbReference type="EC" id="3.1.1.29" evidence="3"/>
<evidence type="ECO:0000313" key="4">
    <source>
        <dbReference type="Proteomes" id="UP000648239"/>
    </source>
</evidence>
<dbReference type="GO" id="GO:0043022">
    <property type="term" value="F:ribosome binding"/>
    <property type="evidence" value="ECO:0007669"/>
    <property type="project" value="TreeGrafter"/>
</dbReference>
<feature type="compositionally biased region" description="Basic residues" evidence="1">
    <location>
        <begin position="95"/>
        <end position="109"/>
    </location>
</feature>
<dbReference type="SUPFAM" id="SSF110916">
    <property type="entry name" value="Peptidyl-tRNA hydrolase domain-like"/>
    <property type="match status" value="1"/>
</dbReference>
<dbReference type="PANTHER" id="PTHR47814">
    <property type="entry name" value="PEPTIDYL-TRNA HYDROLASE ARFB"/>
    <property type="match status" value="1"/>
</dbReference>
<gene>
    <name evidence="3" type="primary">arfB</name>
    <name evidence="3" type="ORF">IFK94_08830</name>
</gene>
<dbReference type="GO" id="GO:0004045">
    <property type="term" value="F:peptidyl-tRNA hydrolase activity"/>
    <property type="evidence" value="ECO:0007669"/>
    <property type="project" value="UniProtKB-EC"/>
</dbReference>
<proteinExistence type="predicted"/>
<dbReference type="EMBL" id="JACXWD010000025">
    <property type="protein sequence ID" value="MBD3868218.1"/>
    <property type="molecule type" value="Genomic_DNA"/>
</dbReference>
<dbReference type="Pfam" id="PF00472">
    <property type="entry name" value="RF-1"/>
    <property type="match status" value="1"/>
</dbReference>
<dbReference type="AlphaFoldDB" id="A0A8J7CLK6"/>
<name>A0A8J7CLK6_9BACT</name>
<evidence type="ECO:0000313" key="3">
    <source>
        <dbReference type="EMBL" id="MBD3868218.1"/>
    </source>
</evidence>
<reference evidence="3 4" key="1">
    <citation type="submission" date="2020-08" db="EMBL/GenBank/DDBJ databases">
        <title>Acidobacteriota in marine sediments use diverse sulfur dissimilation pathways.</title>
        <authorList>
            <person name="Wasmund K."/>
        </authorList>
    </citation>
    <scope>NUCLEOTIDE SEQUENCE [LARGE SCALE GENOMIC DNA]</scope>
    <source>
        <strain evidence="3">MAG AM4</strain>
    </source>
</reference>
<protein>
    <submittedName>
        <fullName evidence="3">Aminoacyl-tRNA hydrolase</fullName>
        <ecNumber evidence="3">3.1.1.29</ecNumber>
    </submittedName>
</protein>
<evidence type="ECO:0000256" key="1">
    <source>
        <dbReference type="SAM" id="MobiDB-lite"/>
    </source>
</evidence>
<accession>A0A8J7CLK6</accession>
<organism evidence="3 4">
    <name type="scientific">Candidatus Polarisedimenticola svalbardensis</name>
    <dbReference type="NCBI Taxonomy" id="2886004"/>
    <lineage>
        <taxon>Bacteria</taxon>
        <taxon>Pseudomonadati</taxon>
        <taxon>Acidobacteriota</taxon>
        <taxon>Candidatus Polarisedimenticolia</taxon>
        <taxon>Candidatus Polarisedimenticolales</taxon>
        <taxon>Candidatus Polarisedimenticolaceae</taxon>
        <taxon>Candidatus Polarisedimenticola</taxon>
    </lineage>
</organism>
<dbReference type="Gene3D" id="3.30.160.20">
    <property type="match status" value="1"/>
</dbReference>
<dbReference type="Proteomes" id="UP000648239">
    <property type="component" value="Unassembled WGS sequence"/>
</dbReference>
<feature type="region of interest" description="Disordered" evidence="1">
    <location>
        <begin position="95"/>
        <end position="129"/>
    </location>
</feature>
<dbReference type="PANTHER" id="PTHR47814:SF1">
    <property type="entry name" value="PEPTIDYL-TRNA HYDROLASE ARFB"/>
    <property type="match status" value="1"/>
</dbReference>
<dbReference type="GO" id="GO:0072344">
    <property type="term" value="P:rescue of stalled ribosome"/>
    <property type="evidence" value="ECO:0007669"/>
    <property type="project" value="TreeGrafter"/>
</dbReference>
<feature type="domain" description="Prokaryotic-type class I peptide chain release factors" evidence="2">
    <location>
        <begin position="2"/>
        <end position="125"/>
    </location>
</feature>
<feature type="compositionally biased region" description="Basic residues" evidence="1">
    <location>
        <begin position="117"/>
        <end position="129"/>
    </location>
</feature>
<comment type="caution">
    <text evidence="3">The sequence shown here is derived from an EMBL/GenBank/DDBJ whole genome shotgun (WGS) entry which is preliminary data.</text>
</comment>